<dbReference type="GO" id="GO:0005737">
    <property type="term" value="C:cytoplasm"/>
    <property type="evidence" value="ECO:0007669"/>
    <property type="project" value="TreeGrafter"/>
</dbReference>
<dbReference type="PROSITE" id="PS52019">
    <property type="entry name" value="PKS_MFAS_DH"/>
    <property type="match status" value="1"/>
</dbReference>
<evidence type="ECO:0000259" key="8">
    <source>
        <dbReference type="PROSITE" id="PS52004"/>
    </source>
</evidence>
<dbReference type="Gene3D" id="1.10.1200.10">
    <property type="entry name" value="ACP-like"/>
    <property type="match status" value="1"/>
</dbReference>
<proteinExistence type="predicted"/>
<dbReference type="InterPro" id="IPR036291">
    <property type="entry name" value="NAD(P)-bd_dom_sf"/>
</dbReference>
<feature type="active site" description="Proton acceptor; for dehydratase activity" evidence="6">
    <location>
        <position position="1297"/>
    </location>
</feature>
<dbReference type="PANTHER" id="PTHR43775">
    <property type="entry name" value="FATTY ACID SYNTHASE"/>
    <property type="match status" value="1"/>
</dbReference>
<dbReference type="InterPro" id="IPR049900">
    <property type="entry name" value="PKS_mFAS_DH"/>
</dbReference>
<dbReference type="CDD" id="cd08953">
    <property type="entry name" value="KR_2_SDR_x"/>
    <property type="match status" value="1"/>
</dbReference>
<reference evidence="10" key="1">
    <citation type="submission" date="2013-11" db="EMBL/GenBank/DDBJ databases">
        <title>Characterization of the macrolactin gene cluster from Bacillus marinus B-9987 and overexpression of its key gene.</title>
        <authorList>
            <person name="Li W."/>
        </authorList>
    </citation>
    <scope>NUCLEOTIDE SEQUENCE</scope>
    <source>
        <strain evidence="10">B-9987</strain>
    </source>
</reference>
<dbReference type="PROSITE" id="PS52004">
    <property type="entry name" value="KS3_2"/>
    <property type="match status" value="1"/>
</dbReference>
<dbReference type="GO" id="GO:0006633">
    <property type="term" value="P:fatty acid biosynthetic process"/>
    <property type="evidence" value="ECO:0007669"/>
    <property type="project" value="TreeGrafter"/>
</dbReference>
<dbReference type="Pfam" id="PF00109">
    <property type="entry name" value="ketoacyl-synt"/>
    <property type="match status" value="1"/>
</dbReference>
<evidence type="ECO:0000256" key="5">
    <source>
        <dbReference type="ARBA" id="ARBA00022679"/>
    </source>
</evidence>
<dbReference type="FunFam" id="3.40.47.10:FF:000019">
    <property type="entry name" value="Polyketide synthase type I"/>
    <property type="match status" value="1"/>
</dbReference>
<dbReference type="Gene3D" id="3.10.129.110">
    <property type="entry name" value="Polyketide synthase dehydratase"/>
    <property type="match status" value="1"/>
</dbReference>
<dbReference type="Pfam" id="PF08659">
    <property type="entry name" value="KR"/>
    <property type="match status" value="1"/>
</dbReference>
<dbReference type="Pfam" id="PF02801">
    <property type="entry name" value="Ketoacyl-synt_C"/>
    <property type="match status" value="1"/>
</dbReference>
<dbReference type="Pfam" id="PF21394">
    <property type="entry name" value="Beta-ketacyl_N"/>
    <property type="match status" value="1"/>
</dbReference>
<dbReference type="InterPro" id="IPR036736">
    <property type="entry name" value="ACP-like_sf"/>
</dbReference>
<dbReference type="GO" id="GO:0004312">
    <property type="term" value="F:fatty acid synthase activity"/>
    <property type="evidence" value="ECO:0007669"/>
    <property type="project" value="TreeGrafter"/>
</dbReference>
<dbReference type="Gene3D" id="3.40.50.720">
    <property type="entry name" value="NAD(P)-binding Rossmann-like Domain"/>
    <property type="match status" value="1"/>
</dbReference>
<dbReference type="SUPFAM" id="SSF51735">
    <property type="entry name" value="NAD(P)-binding Rossmann-fold domains"/>
    <property type="match status" value="1"/>
</dbReference>
<dbReference type="Pfam" id="PF00550">
    <property type="entry name" value="PP-binding"/>
    <property type="match status" value="1"/>
</dbReference>
<comment type="pathway">
    <text evidence="2">Antibiotic biosynthesis; bacillaene biosynthesis.</text>
</comment>
<dbReference type="SMART" id="SM00823">
    <property type="entry name" value="PKS_PP"/>
    <property type="match status" value="1"/>
</dbReference>
<dbReference type="GO" id="GO:0031177">
    <property type="term" value="F:phosphopantetheine binding"/>
    <property type="evidence" value="ECO:0007669"/>
    <property type="project" value="InterPro"/>
</dbReference>
<organism evidence="10">
    <name type="scientific">Jeotgalibacillus marinus</name>
    <dbReference type="NCBI Taxonomy" id="86667"/>
    <lineage>
        <taxon>Bacteria</taxon>
        <taxon>Bacillati</taxon>
        <taxon>Bacillota</taxon>
        <taxon>Bacilli</taxon>
        <taxon>Bacillales</taxon>
        <taxon>Caryophanaceae</taxon>
        <taxon>Jeotgalibacillus</taxon>
    </lineage>
</organism>
<sequence length="1590" mass="179382">MQIKQILSLIEEQQMSPDAGLELIRTYRKEQMEKKAEPESQAPSPTIFFKNDWVRTNNIDMPNQQAPGNMLIFDQDNRLFQHAEMMNGDHNRVILVTPDSDYRIERNRCTINPSDENHVEMLLSDLAENGFTPDVVLYLWNGEIREFTEKSVNETLRRGINSLFLLSKALMRRNEPVTLLHIYWTSGLNQPFHEAVGGFMKTVNMESSKLKAKTIQIRHEDSDKNPPVSEMWDAAISEIQRFQTDECEILIDSYTRYVKELQHIDIPEHDNGSVTYQKGGIYIITGGAGKLGLLFAEHIAKENQAVIILTGRSFLTADQKERISKLNESGSIVEYQRTDITDRTEAERFIFGVKQRYGSINGIIHAAGILRDSFLVNKSLSDFTDVLKPKVYGTIWLDELTKDEDLDFFVLFSSFSAYGNAGQSDYAYANHFMDSFAVLRSQLSRNGKTLSINWPLLKDGGMSLDSNGINQIKEKYGMTPMRTSSVLEAFLKMLRSSFTSLMPAEGKRDKMIKALSIQRNTVVADQDTLTAEHDEEEEYAAKEKVNDYLIKIISGVLKIQAHKINVKDSFEKFGINSLMIMSLISKLEDTFGDLPKTIFFEYQNIEELSNFFLTSFKEKVLKAAGAAPVTRVPKKRENLSKKQHRQQRVASAPSKVQPGEDIAIIGVSGRYPNSDTLEEFWENIAGGKNCIIEIPEERWDFRSNYSPDKMEKGKINSKWGGFISGVDQFDPLFFHISHKEAELMDPQERIFLETSWHTFEDSGYTKEKLDGMKAGVFVGAMYGQYQLFGAEETARGNPIALSSFFSSIANRVSYFFNLSGPSIALDTMCSSSLTAIHLACESIKRGESEIALAGGVNVSIHPSKYLWLSQGNFVSTEGLCRSFGEGGDGYVPGEGSGAVLLKPLEKAIADQDHIYGVIKGTSVNHGGKTNGFTVPNPNAQAELIAENFKKSGISPRSVSYLEAHGTGTSLGDPIEIAGLTKAFEKFTDDKQFCAIGSVKSNIGHLESAAGIAALTKVLLQFKHQKLAPSIHSEQLNQNIRFEKTPFYVQQKEEEWRKESGASRRRAAISSFGAGGANAHVIVEEYQNHADTQTISGPFAAVLSAKNEDRLKEYARRLLQFTERETKVSAADIAFTLQTCREPMEDRLAVVASDLPELKEKLRTFCTEGTIGEGVYKGNVTKDFDKVFIFHDQKRKDKFLEVMMETKDLNLLAKLWSFGADIQWRELYEEYTPQKVKLPLYPFAEESYWVPRNQSATFTEILPRQSSLHPLLDSNESTLEQQFFKTTLREKEIWLKDHIVKNKSILPAAAFLEMACAAGTRSYRKKKVTRLKNVIFARPAMLLQESLTIYTHISVKDGSILFNMSPDEDAAVRTGFVTGELDYDHHYSDDDIENIDRQEMINRSAFVREQDECYEYFRENGFLYGRAFQPIQRLWGGKTEAVAHLLLPKEAAYALEHYTLHPSLIDGALQSLFGITDGREEASVYVPFSIGEVTVRKKVSAECWAYARKTGQKGQSELIYDIQLLNEQGERLAGLKDVTIRKKETFSAEAQTRATADSNGKNERVKELLRQLKAGELTAEEADYALERMQD</sequence>
<dbReference type="InterPro" id="IPR014030">
    <property type="entry name" value="Ketoacyl_synth_N"/>
</dbReference>
<evidence type="ECO:0000256" key="4">
    <source>
        <dbReference type="ARBA" id="ARBA00022553"/>
    </source>
</evidence>
<dbReference type="InterPro" id="IPR020841">
    <property type="entry name" value="PKS_Beta-ketoAc_synthase_dom"/>
</dbReference>
<dbReference type="InterPro" id="IPR050091">
    <property type="entry name" value="PKS_NRPS_Biosynth_Enz"/>
</dbReference>
<dbReference type="SMART" id="SM00822">
    <property type="entry name" value="PKS_KR"/>
    <property type="match status" value="1"/>
</dbReference>
<dbReference type="GO" id="GO:0071770">
    <property type="term" value="P:DIM/DIP cell wall layer assembly"/>
    <property type="evidence" value="ECO:0007669"/>
    <property type="project" value="TreeGrafter"/>
</dbReference>
<evidence type="ECO:0000259" key="7">
    <source>
        <dbReference type="PROSITE" id="PS50075"/>
    </source>
</evidence>
<dbReference type="SUPFAM" id="SSF53901">
    <property type="entry name" value="Thiolase-like"/>
    <property type="match status" value="1"/>
</dbReference>
<feature type="region of interest" description="N-terminal hotdog fold" evidence="6">
    <location>
        <begin position="1268"/>
        <end position="1387"/>
    </location>
</feature>
<dbReference type="InterPro" id="IPR049552">
    <property type="entry name" value="PKS_DH_N"/>
</dbReference>
<dbReference type="EMBL" id="KF815729">
    <property type="protein sequence ID" value="AIJ04680.1"/>
    <property type="molecule type" value="Genomic_DNA"/>
</dbReference>
<dbReference type="InterPro" id="IPR049551">
    <property type="entry name" value="PKS_DH_C"/>
</dbReference>
<feature type="active site" description="Proton donor; for dehydratase activity" evidence="6">
    <location>
        <position position="1465"/>
    </location>
</feature>
<keyword evidence="3" id="KW-0596">Phosphopantetheine</keyword>
<dbReference type="CDD" id="cd00833">
    <property type="entry name" value="PKS"/>
    <property type="match status" value="1"/>
</dbReference>
<evidence type="ECO:0000256" key="6">
    <source>
        <dbReference type="PROSITE-ProRule" id="PRU01363"/>
    </source>
</evidence>
<evidence type="ECO:0000256" key="3">
    <source>
        <dbReference type="ARBA" id="ARBA00022450"/>
    </source>
</evidence>
<dbReference type="PROSITE" id="PS50075">
    <property type="entry name" value="CARRIER"/>
    <property type="match status" value="1"/>
</dbReference>
<evidence type="ECO:0000259" key="9">
    <source>
        <dbReference type="PROSITE" id="PS52019"/>
    </source>
</evidence>
<dbReference type="SUPFAM" id="SSF47336">
    <property type="entry name" value="ACP-like"/>
    <property type="match status" value="1"/>
</dbReference>
<dbReference type="InterPro" id="IPR016039">
    <property type="entry name" value="Thiolase-like"/>
</dbReference>
<dbReference type="InterPro" id="IPR049490">
    <property type="entry name" value="C883_1060-like_KR_N"/>
</dbReference>
<dbReference type="InterPro" id="IPR020807">
    <property type="entry name" value="PKS_DH"/>
</dbReference>
<dbReference type="GO" id="GO:0005886">
    <property type="term" value="C:plasma membrane"/>
    <property type="evidence" value="ECO:0007669"/>
    <property type="project" value="TreeGrafter"/>
</dbReference>
<keyword evidence="4" id="KW-0597">Phosphoprotein</keyword>
<evidence type="ECO:0000256" key="2">
    <source>
        <dbReference type="ARBA" id="ARBA00004789"/>
    </source>
</evidence>
<evidence type="ECO:0000313" key="10">
    <source>
        <dbReference type="EMBL" id="AIJ04680.1"/>
    </source>
</evidence>
<dbReference type="Pfam" id="PF21089">
    <property type="entry name" value="PKS_DH_N"/>
    <property type="match status" value="1"/>
</dbReference>
<dbReference type="Pfam" id="PF14765">
    <property type="entry name" value="PS-DH"/>
    <property type="match status" value="1"/>
</dbReference>
<accession>A0A0U1X186</accession>
<dbReference type="SMART" id="SM00825">
    <property type="entry name" value="PKS_KS"/>
    <property type="match status" value="1"/>
</dbReference>
<dbReference type="InterPro" id="IPR057326">
    <property type="entry name" value="KR_dom"/>
</dbReference>
<feature type="domain" description="PKS/mFAS DH" evidence="9">
    <location>
        <begin position="1268"/>
        <end position="1548"/>
    </location>
</feature>
<dbReference type="SMART" id="SM00826">
    <property type="entry name" value="PKS_DH"/>
    <property type="match status" value="1"/>
</dbReference>
<dbReference type="InterPro" id="IPR013968">
    <property type="entry name" value="PKS_KR"/>
</dbReference>
<name>A0A0U1X186_9BACL</name>
<keyword evidence="5" id="KW-0808">Transferase</keyword>
<dbReference type="Pfam" id="PF22621">
    <property type="entry name" value="CurL-like_PKS_C"/>
    <property type="match status" value="1"/>
</dbReference>
<gene>
    <name evidence="10" type="primary">mlnC</name>
</gene>
<dbReference type="InterPro" id="IPR020806">
    <property type="entry name" value="PKS_PP-bd"/>
</dbReference>
<dbReference type="InterPro" id="IPR042104">
    <property type="entry name" value="PKS_dehydratase_sf"/>
</dbReference>
<feature type="domain" description="Carrier" evidence="7">
    <location>
        <begin position="540"/>
        <end position="616"/>
    </location>
</feature>
<comment type="function">
    <text evidence="1">Involved in some intermediate steps for the synthesis of the antibiotic polyketide bacillaene which is involved in secondary metabolism.</text>
</comment>
<dbReference type="InterPro" id="IPR009081">
    <property type="entry name" value="PP-bd_ACP"/>
</dbReference>
<evidence type="ECO:0000256" key="1">
    <source>
        <dbReference type="ARBA" id="ARBA00003299"/>
    </source>
</evidence>
<dbReference type="Gene3D" id="3.40.47.10">
    <property type="match status" value="1"/>
</dbReference>
<feature type="region of interest" description="C-terminal hotdog fold" evidence="6">
    <location>
        <begin position="1404"/>
        <end position="1548"/>
    </location>
</feature>
<dbReference type="InterPro" id="IPR014031">
    <property type="entry name" value="Ketoacyl_synth_C"/>
</dbReference>
<feature type="domain" description="Ketosynthase family 3 (KS3)" evidence="8">
    <location>
        <begin position="659"/>
        <end position="1084"/>
    </location>
</feature>
<dbReference type="Gene3D" id="1.10.1240.100">
    <property type="match status" value="1"/>
</dbReference>
<protein>
    <submittedName>
        <fullName evidence="10">Polyketide synthase</fullName>
    </submittedName>
</protein>
<dbReference type="PANTHER" id="PTHR43775:SF37">
    <property type="entry name" value="SI:DKEY-61P9.11"/>
    <property type="match status" value="1"/>
</dbReference>